<organism evidence="1 2">
    <name type="scientific">Bauhinia variegata</name>
    <name type="common">Purple orchid tree</name>
    <name type="synonym">Phanera variegata</name>
    <dbReference type="NCBI Taxonomy" id="167791"/>
    <lineage>
        <taxon>Eukaryota</taxon>
        <taxon>Viridiplantae</taxon>
        <taxon>Streptophyta</taxon>
        <taxon>Embryophyta</taxon>
        <taxon>Tracheophyta</taxon>
        <taxon>Spermatophyta</taxon>
        <taxon>Magnoliopsida</taxon>
        <taxon>eudicotyledons</taxon>
        <taxon>Gunneridae</taxon>
        <taxon>Pentapetalae</taxon>
        <taxon>rosids</taxon>
        <taxon>fabids</taxon>
        <taxon>Fabales</taxon>
        <taxon>Fabaceae</taxon>
        <taxon>Cercidoideae</taxon>
        <taxon>Cercideae</taxon>
        <taxon>Bauhiniinae</taxon>
        <taxon>Bauhinia</taxon>
    </lineage>
</organism>
<gene>
    <name evidence="1" type="ORF">L6164_033995</name>
</gene>
<protein>
    <submittedName>
        <fullName evidence="1">Uncharacterized protein</fullName>
    </submittedName>
</protein>
<evidence type="ECO:0000313" key="1">
    <source>
        <dbReference type="EMBL" id="KAI4300642.1"/>
    </source>
</evidence>
<evidence type="ECO:0000313" key="2">
    <source>
        <dbReference type="Proteomes" id="UP000828941"/>
    </source>
</evidence>
<dbReference type="EMBL" id="CM039438">
    <property type="protein sequence ID" value="KAI4300642.1"/>
    <property type="molecule type" value="Genomic_DNA"/>
</dbReference>
<dbReference type="Proteomes" id="UP000828941">
    <property type="component" value="Chromosome 13"/>
</dbReference>
<keyword evidence="2" id="KW-1185">Reference proteome</keyword>
<name>A0ACB9KTP1_BAUVA</name>
<reference evidence="1 2" key="1">
    <citation type="journal article" date="2022" name="DNA Res.">
        <title>Chromosomal-level genome assembly of the orchid tree Bauhinia variegata (Leguminosae; Cercidoideae) supports the allotetraploid origin hypothesis of Bauhinia.</title>
        <authorList>
            <person name="Zhong Y."/>
            <person name="Chen Y."/>
            <person name="Zheng D."/>
            <person name="Pang J."/>
            <person name="Liu Y."/>
            <person name="Luo S."/>
            <person name="Meng S."/>
            <person name="Qian L."/>
            <person name="Wei D."/>
            <person name="Dai S."/>
            <person name="Zhou R."/>
        </authorList>
    </citation>
    <scope>NUCLEOTIDE SEQUENCE [LARGE SCALE GENOMIC DNA]</scope>
    <source>
        <strain evidence="1">BV-YZ2020</strain>
    </source>
</reference>
<sequence>MQGIDPEAKEEEPTHQLSVHSAACKPEPPTRSGRRPSAQTARGHFQCVSATLFPRNLSNHNPSRDPPPST</sequence>
<proteinExistence type="predicted"/>
<comment type="caution">
    <text evidence="1">The sequence shown here is derived from an EMBL/GenBank/DDBJ whole genome shotgun (WGS) entry which is preliminary data.</text>
</comment>
<accession>A0ACB9KTP1</accession>